<sequence>VPSDSIKIFETSWSQSSKEISEVRHNVFVVEQSVPSEIEMDGKDSDCIHFLALKKSKPIGAARLQKYGKIERVSVLREYRSKGIGTAIMKRVIESAKDLNVEKIYLHSQMDSKIFYQRLGFIELGQIFFEANIPHIEMILK</sequence>
<dbReference type="PROSITE" id="PS51186">
    <property type="entry name" value="GNAT"/>
    <property type="match status" value="1"/>
</dbReference>
<evidence type="ECO:0000313" key="2">
    <source>
        <dbReference type="EMBL" id="SUZ97925.1"/>
    </source>
</evidence>
<dbReference type="PANTHER" id="PTHR13355">
    <property type="entry name" value="GLUCOSAMINE 6-PHOSPHATE N-ACETYLTRANSFERASE"/>
    <property type="match status" value="1"/>
</dbReference>
<dbReference type="InterPro" id="IPR016181">
    <property type="entry name" value="Acyl_CoA_acyltransferase"/>
</dbReference>
<gene>
    <name evidence="2" type="ORF">METZ01_LOCUS50779</name>
</gene>
<organism evidence="2">
    <name type="scientific">marine metagenome</name>
    <dbReference type="NCBI Taxonomy" id="408172"/>
    <lineage>
        <taxon>unclassified sequences</taxon>
        <taxon>metagenomes</taxon>
        <taxon>ecological metagenomes</taxon>
    </lineage>
</organism>
<name>A0A381S1D1_9ZZZZ</name>
<feature type="domain" description="N-acetyltransferase" evidence="1">
    <location>
        <begin position="6"/>
        <end position="141"/>
    </location>
</feature>
<dbReference type="Gene3D" id="3.40.630.30">
    <property type="match status" value="1"/>
</dbReference>
<dbReference type="AlphaFoldDB" id="A0A381S1D1"/>
<dbReference type="PANTHER" id="PTHR13355:SF11">
    <property type="entry name" value="GLUCOSAMINE 6-PHOSPHATE N-ACETYLTRANSFERASE"/>
    <property type="match status" value="1"/>
</dbReference>
<dbReference type="EMBL" id="UINC01002554">
    <property type="protein sequence ID" value="SUZ97925.1"/>
    <property type="molecule type" value="Genomic_DNA"/>
</dbReference>
<feature type="non-terminal residue" evidence="2">
    <location>
        <position position="1"/>
    </location>
</feature>
<dbReference type="SUPFAM" id="SSF55729">
    <property type="entry name" value="Acyl-CoA N-acyltransferases (Nat)"/>
    <property type="match status" value="1"/>
</dbReference>
<proteinExistence type="predicted"/>
<dbReference type="InterPro" id="IPR039143">
    <property type="entry name" value="GNPNAT1-like"/>
</dbReference>
<dbReference type="InterPro" id="IPR000182">
    <property type="entry name" value="GNAT_dom"/>
</dbReference>
<reference evidence="2" key="1">
    <citation type="submission" date="2018-05" db="EMBL/GenBank/DDBJ databases">
        <authorList>
            <person name="Lanie J.A."/>
            <person name="Ng W.-L."/>
            <person name="Kazmierczak K.M."/>
            <person name="Andrzejewski T.M."/>
            <person name="Davidsen T.M."/>
            <person name="Wayne K.J."/>
            <person name="Tettelin H."/>
            <person name="Glass J.I."/>
            <person name="Rusch D."/>
            <person name="Podicherti R."/>
            <person name="Tsui H.-C.T."/>
            <person name="Winkler M.E."/>
        </authorList>
    </citation>
    <scope>NUCLEOTIDE SEQUENCE</scope>
</reference>
<dbReference type="CDD" id="cd04301">
    <property type="entry name" value="NAT_SF"/>
    <property type="match status" value="1"/>
</dbReference>
<dbReference type="GO" id="GO:0004343">
    <property type="term" value="F:glucosamine 6-phosphate N-acetyltransferase activity"/>
    <property type="evidence" value="ECO:0007669"/>
    <property type="project" value="TreeGrafter"/>
</dbReference>
<accession>A0A381S1D1</accession>
<dbReference type="Pfam" id="PF13673">
    <property type="entry name" value="Acetyltransf_10"/>
    <property type="match status" value="1"/>
</dbReference>
<protein>
    <recommendedName>
        <fullName evidence="1">N-acetyltransferase domain-containing protein</fullName>
    </recommendedName>
</protein>
<evidence type="ECO:0000259" key="1">
    <source>
        <dbReference type="PROSITE" id="PS51186"/>
    </source>
</evidence>